<dbReference type="VEuPathDB" id="VectorBase:ASIS007014"/>
<dbReference type="EnsemblMetazoa" id="ASIC018733-RA">
    <property type="protein sequence ID" value="ASIC018733-PA"/>
    <property type="gene ID" value="ASIC018733"/>
</dbReference>
<evidence type="ECO:0000313" key="4">
    <source>
        <dbReference type="Proteomes" id="UP000030765"/>
    </source>
</evidence>
<dbReference type="Pfam" id="PF07165">
    <property type="entry name" value="DUF1397"/>
    <property type="match status" value="1"/>
</dbReference>
<name>A0A084WKF0_ANOSI</name>
<dbReference type="AlphaFoldDB" id="A0A084WKF0"/>
<sequence>MAKLSLLAALGVLALLAVARAMPQPGADSSSEESAETREFMEEIRSMCRNNSGSDEAYGTLMESMQSTMMCAMTSVDLESFMVDVDTLSNETRSTFFPRYCPQLKRAGSCLDDLLKAARPCLEEDDFTIVKALTGIFPDAVDLICKNDGEIIFKLDEPKYKECVDKLSDNVMECIVPFATESENWDISHLTQPQCGTLSGLRQCIERKLNVCKAPDLINVYDLFHNTLFRMTPCRNYVTGVSETKVTEIDNNAINAV</sequence>
<gene>
    <name evidence="2" type="ORF">ZHAS_00018733</name>
</gene>
<dbReference type="OrthoDB" id="7758508at2759"/>
<feature type="signal peptide" evidence="1">
    <location>
        <begin position="1"/>
        <end position="21"/>
    </location>
</feature>
<keyword evidence="4" id="KW-1185">Reference proteome</keyword>
<evidence type="ECO:0000313" key="2">
    <source>
        <dbReference type="EMBL" id="KFB50694.1"/>
    </source>
</evidence>
<keyword evidence="1" id="KW-0732">Signal</keyword>
<proteinExistence type="predicted"/>
<dbReference type="PANTHER" id="PTHR20997:SF2">
    <property type="entry name" value="EG:BACR42I17.2 PROTEIN-RELATED"/>
    <property type="match status" value="1"/>
</dbReference>
<dbReference type="STRING" id="74873.A0A084WKF0"/>
<dbReference type="VEuPathDB" id="VectorBase:ASIC018733"/>
<dbReference type="EMBL" id="ATLV01024118">
    <property type="status" value="NOT_ANNOTATED_CDS"/>
    <property type="molecule type" value="Genomic_DNA"/>
</dbReference>
<evidence type="ECO:0000256" key="1">
    <source>
        <dbReference type="SAM" id="SignalP"/>
    </source>
</evidence>
<evidence type="ECO:0000313" key="3">
    <source>
        <dbReference type="EnsemblMetazoa" id="ASIC018733-PA"/>
    </source>
</evidence>
<organism evidence="2">
    <name type="scientific">Anopheles sinensis</name>
    <name type="common">Mosquito</name>
    <dbReference type="NCBI Taxonomy" id="74873"/>
    <lineage>
        <taxon>Eukaryota</taxon>
        <taxon>Metazoa</taxon>
        <taxon>Ecdysozoa</taxon>
        <taxon>Arthropoda</taxon>
        <taxon>Hexapoda</taxon>
        <taxon>Insecta</taxon>
        <taxon>Pterygota</taxon>
        <taxon>Neoptera</taxon>
        <taxon>Endopterygota</taxon>
        <taxon>Diptera</taxon>
        <taxon>Nematocera</taxon>
        <taxon>Culicoidea</taxon>
        <taxon>Culicidae</taxon>
        <taxon>Anophelinae</taxon>
        <taxon>Anopheles</taxon>
    </lineage>
</organism>
<reference evidence="2 4" key="1">
    <citation type="journal article" date="2014" name="BMC Genomics">
        <title>Genome sequence of Anopheles sinensis provides insight into genetics basis of mosquito competence for malaria parasites.</title>
        <authorList>
            <person name="Zhou D."/>
            <person name="Zhang D."/>
            <person name="Ding G."/>
            <person name="Shi L."/>
            <person name="Hou Q."/>
            <person name="Ye Y."/>
            <person name="Xu Y."/>
            <person name="Zhou H."/>
            <person name="Xiong C."/>
            <person name="Li S."/>
            <person name="Yu J."/>
            <person name="Hong S."/>
            <person name="Yu X."/>
            <person name="Zou P."/>
            <person name="Chen C."/>
            <person name="Chang X."/>
            <person name="Wang W."/>
            <person name="Lv Y."/>
            <person name="Sun Y."/>
            <person name="Ma L."/>
            <person name="Shen B."/>
            <person name="Zhu C."/>
        </authorList>
    </citation>
    <scope>NUCLEOTIDE SEQUENCE [LARGE SCALE GENOMIC DNA]</scope>
</reference>
<dbReference type="PANTHER" id="PTHR20997">
    <property type="entry name" value="EG:BACR42I17.2 PROTEIN-RELATED"/>
    <property type="match status" value="1"/>
</dbReference>
<dbReference type="InterPro" id="IPR009832">
    <property type="entry name" value="DUF1397"/>
</dbReference>
<dbReference type="EMBL" id="KE525349">
    <property type="protein sequence ID" value="KFB50694.1"/>
    <property type="molecule type" value="Genomic_DNA"/>
</dbReference>
<dbReference type="OMA" id="FRMTPCR"/>
<dbReference type="Proteomes" id="UP000030765">
    <property type="component" value="Unassembled WGS sequence"/>
</dbReference>
<protein>
    <submittedName>
        <fullName evidence="2">AGAP006275-PA-like protein</fullName>
    </submittedName>
</protein>
<reference evidence="3" key="2">
    <citation type="submission" date="2020-05" db="UniProtKB">
        <authorList>
            <consortium name="EnsemblMetazoa"/>
        </authorList>
    </citation>
    <scope>IDENTIFICATION</scope>
</reference>
<accession>A0A084WKF0</accession>
<dbReference type="VEuPathDB" id="VectorBase:ASIS004929"/>
<feature type="chain" id="PRO_5001784981" evidence="1">
    <location>
        <begin position="22"/>
        <end position="257"/>
    </location>
</feature>